<sequence length="144" mass="16467">MQISKHTDPRDGSSCELLFDENDNWLRAIWLGYVDPDEAYDGASRFLAAMQQLHCPYLLNDNSQLQGPWFDSVEWLHKVWGPQAQRMGLRCIAHVVQPQDLLAQAVGTRQFFGPDLQLQLFDDVASAEEWLRAQQRLPTAGARQ</sequence>
<dbReference type="Proteomes" id="UP001499909">
    <property type="component" value="Unassembled WGS sequence"/>
</dbReference>
<reference evidence="2" key="1">
    <citation type="journal article" date="2019" name="Int. J. Syst. Evol. Microbiol.">
        <title>The Global Catalogue of Microorganisms (GCM) 10K type strain sequencing project: providing services to taxonomists for standard genome sequencing and annotation.</title>
        <authorList>
            <consortium name="The Broad Institute Genomics Platform"/>
            <consortium name="The Broad Institute Genome Sequencing Center for Infectious Disease"/>
            <person name="Wu L."/>
            <person name="Ma J."/>
        </authorList>
    </citation>
    <scope>NUCLEOTIDE SEQUENCE [LARGE SCALE GENOMIC DNA]</scope>
    <source>
        <strain evidence="2">JCM 17214</strain>
    </source>
</reference>
<dbReference type="EMBL" id="BAABDH010000041">
    <property type="protein sequence ID" value="GAA3941577.1"/>
    <property type="molecule type" value="Genomic_DNA"/>
</dbReference>
<evidence type="ECO:0000313" key="1">
    <source>
        <dbReference type="EMBL" id="GAA3941577.1"/>
    </source>
</evidence>
<protein>
    <recommendedName>
        <fullName evidence="3">STAS/SEC14 domain-containing protein</fullName>
    </recommendedName>
</protein>
<accession>A0ABP7NAT7</accession>
<name>A0ABP7NAT7_9BACT</name>
<keyword evidence="2" id="KW-1185">Reference proteome</keyword>
<evidence type="ECO:0000313" key="2">
    <source>
        <dbReference type="Proteomes" id="UP001499909"/>
    </source>
</evidence>
<evidence type="ECO:0008006" key="3">
    <source>
        <dbReference type="Google" id="ProtNLM"/>
    </source>
</evidence>
<comment type="caution">
    <text evidence="1">The sequence shown here is derived from an EMBL/GenBank/DDBJ whole genome shotgun (WGS) entry which is preliminary data.</text>
</comment>
<gene>
    <name evidence="1" type="ORF">GCM10022406_26840</name>
</gene>
<organism evidence="1 2">
    <name type="scientific">Hymenobacter algoricola</name>
    <dbReference type="NCBI Taxonomy" id="486267"/>
    <lineage>
        <taxon>Bacteria</taxon>
        <taxon>Pseudomonadati</taxon>
        <taxon>Bacteroidota</taxon>
        <taxon>Cytophagia</taxon>
        <taxon>Cytophagales</taxon>
        <taxon>Hymenobacteraceae</taxon>
        <taxon>Hymenobacter</taxon>
    </lineage>
</organism>
<dbReference type="RefSeq" id="WP_345114757.1">
    <property type="nucleotide sequence ID" value="NZ_BAABDH010000041.1"/>
</dbReference>
<proteinExistence type="predicted"/>